<evidence type="ECO:0000313" key="2">
    <source>
        <dbReference type="Proteomes" id="UP001201812"/>
    </source>
</evidence>
<proteinExistence type="predicted"/>
<dbReference type="AlphaFoldDB" id="A0AAD4R6P3"/>
<organism evidence="1 2">
    <name type="scientific">Ditylenchus destructor</name>
    <dbReference type="NCBI Taxonomy" id="166010"/>
    <lineage>
        <taxon>Eukaryota</taxon>
        <taxon>Metazoa</taxon>
        <taxon>Ecdysozoa</taxon>
        <taxon>Nematoda</taxon>
        <taxon>Chromadorea</taxon>
        <taxon>Rhabditida</taxon>
        <taxon>Tylenchina</taxon>
        <taxon>Tylenchomorpha</taxon>
        <taxon>Sphaerularioidea</taxon>
        <taxon>Anguinidae</taxon>
        <taxon>Anguininae</taxon>
        <taxon>Ditylenchus</taxon>
    </lineage>
</organism>
<comment type="caution">
    <text evidence="1">The sequence shown here is derived from an EMBL/GenBank/DDBJ whole genome shotgun (WGS) entry which is preliminary data.</text>
</comment>
<protein>
    <submittedName>
        <fullName evidence="1">Uncharacterized protein</fullName>
    </submittedName>
</protein>
<evidence type="ECO:0000313" key="1">
    <source>
        <dbReference type="EMBL" id="KAI1720129.1"/>
    </source>
</evidence>
<dbReference type="EMBL" id="JAKKPZ010000006">
    <property type="protein sequence ID" value="KAI1720129.1"/>
    <property type="molecule type" value="Genomic_DNA"/>
</dbReference>
<reference evidence="1" key="1">
    <citation type="submission" date="2022-01" db="EMBL/GenBank/DDBJ databases">
        <title>Genome Sequence Resource for Two Populations of Ditylenchus destructor, the Migratory Endoparasitic Phytonematode.</title>
        <authorList>
            <person name="Zhang H."/>
            <person name="Lin R."/>
            <person name="Xie B."/>
        </authorList>
    </citation>
    <scope>NUCLEOTIDE SEQUENCE</scope>
    <source>
        <strain evidence="1">BazhouSP</strain>
    </source>
</reference>
<gene>
    <name evidence="1" type="ORF">DdX_05503</name>
</gene>
<dbReference type="Proteomes" id="UP001201812">
    <property type="component" value="Unassembled WGS sequence"/>
</dbReference>
<sequence>MPFLFLSQEIYDHFNQRRHRYSYRAAHERANFGAVLNQTMMNQKHGAVDFVSMGEISDVRHRSTVQRRGTNQDLR</sequence>
<keyword evidence="2" id="KW-1185">Reference proteome</keyword>
<accession>A0AAD4R6P3</accession>
<name>A0AAD4R6P3_9BILA</name>